<dbReference type="Proteomes" id="UP000533598">
    <property type="component" value="Unassembled WGS sequence"/>
</dbReference>
<gene>
    <name evidence="1" type="ORF">HNR67_003310</name>
</gene>
<dbReference type="AlphaFoldDB" id="A0A7W7CA32"/>
<dbReference type="CDD" id="cd09729">
    <property type="entry name" value="Cse1_I-E"/>
    <property type="match status" value="1"/>
</dbReference>
<dbReference type="RefSeq" id="WP_185003127.1">
    <property type="nucleotide sequence ID" value="NZ_BAAAUI010000055.1"/>
</dbReference>
<sequence>MSGPDPLSFNLIDHPWLPVRTTTGRREELSLTEVFGRAHELAALLGDVPTQVFSLTRLLLAILHRAVDGPRDLDAWEKLWQQPELPAHQITGYLHQHRQRFDLLAPQAPFFQVAGLHTAKGEVSELAKLIADVPNGHPFFTTRLGGIPSLSFPEAARWLVHCQAFDPSGIKSGAVGDKRVKGGKGYPIGIGWSGHLGGVLPEGATLRETLLLNLIAYDHPGLTGTPETDLPAWERDPVGVGEEQDGGRAPTGRVDLYTWQSRRILLSYTASEVTGVLICNGERLTPQNKHNHEPHTAWRRSTSQEKKLGLPLVYMPREHLPDRAVWRGLQSLLPGAERPQSQGAASALTPQVLEWIARLGNEIDPDLPVRLHTIGMTYGSQSSTTEDILDDQLPLHAILLHRDATGLAAIAVACVQAAEETAKAVGRLAGNLAGAAGCGRDERDGPVSRAREQLFAALDPLFRSWLRELRADTDPLAAQQLWQRQARGCAHTVAKDLLERAPMTAWRGRTVDKRLMNTPLADKWFRLDLRTALPLAAQTIEVFS</sequence>
<dbReference type="InterPro" id="IPR013381">
    <property type="entry name" value="CRISPR-assoc_prot_Cse1"/>
</dbReference>
<organism evidence="1 2">
    <name type="scientific">Crossiella cryophila</name>
    <dbReference type="NCBI Taxonomy" id="43355"/>
    <lineage>
        <taxon>Bacteria</taxon>
        <taxon>Bacillati</taxon>
        <taxon>Actinomycetota</taxon>
        <taxon>Actinomycetes</taxon>
        <taxon>Pseudonocardiales</taxon>
        <taxon>Pseudonocardiaceae</taxon>
        <taxon>Crossiella</taxon>
    </lineage>
</organism>
<dbReference type="NCBIfam" id="TIGR02547">
    <property type="entry name" value="casA_cse1"/>
    <property type="match status" value="1"/>
</dbReference>
<name>A0A7W7CA32_9PSEU</name>
<keyword evidence="2" id="KW-1185">Reference proteome</keyword>
<proteinExistence type="predicted"/>
<reference evidence="1 2" key="1">
    <citation type="submission" date="2020-08" db="EMBL/GenBank/DDBJ databases">
        <title>Sequencing the genomes of 1000 actinobacteria strains.</title>
        <authorList>
            <person name="Klenk H.-P."/>
        </authorList>
    </citation>
    <scope>NUCLEOTIDE SEQUENCE [LARGE SCALE GENOMIC DNA]</scope>
    <source>
        <strain evidence="1 2">DSM 44230</strain>
    </source>
</reference>
<evidence type="ECO:0000313" key="1">
    <source>
        <dbReference type="EMBL" id="MBB4677192.1"/>
    </source>
</evidence>
<dbReference type="Pfam" id="PF09481">
    <property type="entry name" value="CRISPR_Cse1"/>
    <property type="match status" value="1"/>
</dbReference>
<dbReference type="Gene3D" id="1.10.132.100">
    <property type="match status" value="1"/>
</dbReference>
<accession>A0A7W7CA32</accession>
<dbReference type="EMBL" id="JACHMH010000001">
    <property type="protein sequence ID" value="MBB4677192.1"/>
    <property type="molecule type" value="Genomic_DNA"/>
</dbReference>
<evidence type="ECO:0000313" key="2">
    <source>
        <dbReference type="Proteomes" id="UP000533598"/>
    </source>
</evidence>
<comment type="caution">
    <text evidence="1">The sequence shown here is derived from an EMBL/GenBank/DDBJ whole genome shotgun (WGS) entry which is preliminary data.</text>
</comment>
<protein>
    <submittedName>
        <fullName evidence="1">CRISPR system Cascade subunit CasA</fullName>
    </submittedName>
</protein>